<dbReference type="InterPro" id="IPR036661">
    <property type="entry name" value="Luciferase-like_sf"/>
</dbReference>
<dbReference type="CDD" id="cd01097">
    <property type="entry name" value="Tetrahydromethanopterin_reductase"/>
    <property type="match status" value="1"/>
</dbReference>
<dbReference type="GO" id="GO:0008726">
    <property type="term" value="F:alkanesulfonate monooxygenase activity"/>
    <property type="evidence" value="ECO:0007669"/>
    <property type="project" value="TreeGrafter"/>
</dbReference>
<reference evidence="6 7" key="1">
    <citation type="submission" date="2018-01" db="EMBL/GenBank/DDBJ databases">
        <title>Draft genome sequence of Salinispora sp. 13K206.</title>
        <authorList>
            <person name="Sahin N."/>
            <person name="Saygin H."/>
            <person name="Ay H."/>
        </authorList>
    </citation>
    <scope>NUCLEOTIDE SEQUENCE [LARGE SCALE GENOMIC DNA]</scope>
    <source>
        <strain evidence="6 7">13K206</strain>
    </source>
</reference>
<keyword evidence="2" id="KW-0288">FMN</keyword>
<dbReference type="Proteomes" id="UP000248749">
    <property type="component" value="Unassembled WGS sequence"/>
</dbReference>
<dbReference type="GO" id="GO:0046306">
    <property type="term" value="P:alkanesulfonate catabolic process"/>
    <property type="evidence" value="ECO:0007669"/>
    <property type="project" value="TreeGrafter"/>
</dbReference>
<evidence type="ECO:0000256" key="1">
    <source>
        <dbReference type="ARBA" id="ARBA00022630"/>
    </source>
</evidence>
<evidence type="ECO:0000256" key="3">
    <source>
        <dbReference type="ARBA" id="ARBA00023002"/>
    </source>
</evidence>
<dbReference type="OrthoDB" id="9775082at2"/>
<evidence type="ECO:0000256" key="4">
    <source>
        <dbReference type="ARBA" id="ARBA00023033"/>
    </source>
</evidence>
<dbReference type="Gene3D" id="3.20.20.30">
    <property type="entry name" value="Luciferase-like domain"/>
    <property type="match status" value="1"/>
</dbReference>
<keyword evidence="7" id="KW-1185">Reference proteome</keyword>
<dbReference type="AlphaFoldDB" id="A0A2W2BIF8"/>
<accession>A0A2W2BIF8</accession>
<name>A0A2W2BIF8_9ACTN</name>
<dbReference type="EMBL" id="POUB01000400">
    <property type="protein sequence ID" value="PZF85040.1"/>
    <property type="molecule type" value="Genomic_DNA"/>
</dbReference>
<dbReference type="SUPFAM" id="SSF51679">
    <property type="entry name" value="Bacterial luciferase-like"/>
    <property type="match status" value="1"/>
</dbReference>
<dbReference type="InterPro" id="IPR050172">
    <property type="entry name" value="SsuD_RutA_monooxygenase"/>
</dbReference>
<evidence type="ECO:0000259" key="5">
    <source>
        <dbReference type="Pfam" id="PF00296"/>
    </source>
</evidence>
<organism evidence="6 7">
    <name type="scientific">Micromonospora deserti</name>
    <dbReference type="NCBI Taxonomy" id="2070366"/>
    <lineage>
        <taxon>Bacteria</taxon>
        <taxon>Bacillati</taxon>
        <taxon>Actinomycetota</taxon>
        <taxon>Actinomycetes</taxon>
        <taxon>Micromonosporales</taxon>
        <taxon>Micromonosporaceae</taxon>
        <taxon>Micromonospora</taxon>
    </lineage>
</organism>
<dbReference type="InterPro" id="IPR011251">
    <property type="entry name" value="Luciferase-like_dom"/>
</dbReference>
<keyword evidence="1" id="KW-0285">Flavoprotein</keyword>
<protein>
    <submittedName>
        <fullName evidence="6">LLM class flavin-dependent oxidoreductase</fullName>
    </submittedName>
</protein>
<comment type="caution">
    <text evidence="6">The sequence shown here is derived from an EMBL/GenBank/DDBJ whole genome shotgun (WGS) entry which is preliminary data.</text>
</comment>
<sequence length="307" mass="32747">MPEPGTTAPSADRRPLQFGVTVDPTSADPGAPGRLARVADIAGLDLVAVQDHPYQPTFLDALTLIATLVPQTRRIRFVTNVVSLPLRPPAMLAKAAASLDVLSGGRFELGLGAGGAPDGIASMGGPRRTPADSVAALEESITVARLMWSGGTPHFAGRHYTLDGVHAGPVPPHPINIWLGAIGDRMLDLTGRAADGWLPSLPYVPPQTLPARHARIDDAAQRAGRDPATIHRIYNLTGHIGPTGSRPLNGPVALWVDELTRFTVELGMTGYLYWPNRDHERQIELFANEVVPAVREAVSSARRVDGR</sequence>
<evidence type="ECO:0000313" key="6">
    <source>
        <dbReference type="EMBL" id="PZF85040.1"/>
    </source>
</evidence>
<dbReference type="PANTHER" id="PTHR42847">
    <property type="entry name" value="ALKANESULFONATE MONOOXYGENASE"/>
    <property type="match status" value="1"/>
</dbReference>
<keyword evidence="4" id="KW-0503">Monooxygenase</keyword>
<proteinExistence type="predicted"/>
<dbReference type="PANTHER" id="PTHR42847:SF4">
    <property type="entry name" value="ALKANESULFONATE MONOOXYGENASE-RELATED"/>
    <property type="match status" value="1"/>
</dbReference>
<dbReference type="Pfam" id="PF00296">
    <property type="entry name" value="Bac_luciferase"/>
    <property type="match status" value="1"/>
</dbReference>
<evidence type="ECO:0000313" key="7">
    <source>
        <dbReference type="Proteomes" id="UP000248749"/>
    </source>
</evidence>
<keyword evidence="3" id="KW-0560">Oxidoreductase</keyword>
<evidence type="ECO:0000256" key="2">
    <source>
        <dbReference type="ARBA" id="ARBA00022643"/>
    </source>
</evidence>
<dbReference type="RefSeq" id="WP_111137547.1">
    <property type="nucleotide sequence ID" value="NZ_POUB01000400.1"/>
</dbReference>
<feature type="domain" description="Luciferase-like" evidence="5">
    <location>
        <begin position="28"/>
        <end position="243"/>
    </location>
</feature>
<gene>
    <name evidence="6" type="ORF">C1I99_29950</name>
</gene>